<dbReference type="InterPro" id="IPR046544">
    <property type="entry name" value="GH146_SB_dom"/>
</dbReference>
<name>A0A512PHY8_9CELL</name>
<feature type="domain" description="Glycoside hydrolase GH146 substrate-binding" evidence="3">
    <location>
        <begin position="640"/>
        <end position="727"/>
    </location>
</feature>
<dbReference type="Pfam" id="PF07944">
    <property type="entry name" value="Beta-AFase-like_GH127_cat"/>
    <property type="match status" value="1"/>
</dbReference>
<dbReference type="OrthoDB" id="9757939at2"/>
<dbReference type="Pfam" id="PF20736">
    <property type="entry name" value="Glyco_hydro127M"/>
    <property type="match status" value="1"/>
</dbReference>
<dbReference type="InterPro" id="IPR012878">
    <property type="entry name" value="Beta-AFase-like_GH127_cat"/>
</dbReference>
<proteinExistence type="predicted"/>
<reference evidence="5 6" key="1">
    <citation type="submission" date="2019-07" db="EMBL/GenBank/DDBJ databases">
        <title>Whole genome shotgun sequence of Cellulomonas soli NBRC 109434.</title>
        <authorList>
            <person name="Hosoyama A."/>
            <person name="Uohara A."/>
            <person name="Ohji S."/>
            <person name="Ichikawa N."/>
        </authorList>
    </citation>
    <scope>NUCLEOTIDE SEQUENCE [LARGE SCALE GENOMIC DNA]</scope>
    <source>
        <strain evidence="5 6">NBRC 109434</strain>
    </source>
</reference>
<gene>
    <name evidence="5" type="ORF">CSO01_35080</name>
</gene>
<dbReference type="EMBL" id="BKAL01000015">
    <property type="protein sequence ID" value="GEP70793.1"/>
    <property type="molecule type" value="Genomic_DNA"/>
</dbReference>
<protein>
    <submittedName>
        <fullName evidence="5">Uncharacterized protein</fullName>
    </submittedName>
</protein>
<dbReference type="PANTHER" id="PTHR31151">
    <property type="entry name" value="PROLINE-TRNA LIGASE (DUF1680)"/>
    <property type="match status" value="1"/>
</dbReference>
<feature type="domain" description="Non-reducing end beta-L-arabinofuranosidase-like GH127 middle" evidence="4">
    <location>
        <begin position="401"/>
        <end position="503"/>
    </location>
</feature>
<dbReference type="PANTHER" id="PTHR31151:SF0">
    <property type="entry name" value="PROLINE-TRNA LIGASE (DUF1680)"/>
    <property type="match status" value="1"/>
</dbReference>
<evidence type="ECO:0000259" key="2">
    <source>
        <dbReference type="Pfam" id="PF16375"/>
    </source>
</evidence>
<sequence length="780" mass="83010">MQQFPLSAVRLLAGPFLDAQRTDLAYLLALEPDRLLAPYRREAGLPAVAESYPNWESQGLDGHTAGHALSAAALMWAATGDERALTFATAMVEGLRTCQDALGTGYVGGVPHGVELWARIGAGQVSGDSFGLNGAWVPWYNLHKTFAGLIDAARCCPAPLAATALESVVRLADWWLATSAPLDDVAFEAMLRTEFGGMCEAFADLAALTGREEHLVMARRFADRAVLDPLLDGRDELTGMHANTQIAKVVGYQRVAELAGDRAWASAARTFWDAVVEHRSLSFGGDSVSEHFHPRDDFSGAVTHREGPESCNTSNMLELTRHLFLADPRPELIDYYERATVNHVLSAQHPDGGFVYFTSARPGHYRVYSQVEQGFWCCVGTGLENYARLGELALTHDGGDLHVQLPVPVRVAWAQRDAVVELTSDYPDVSGPAGVTLTVRLATPQTFTVHVRRPGWLAPDADLDLRVGGVPVTDAAVGAHAVGAHAVAVTRTWSDGDQLTYRLSARAFVDRLPDGSDWAALRFGPVVLATRGGADGLDGLHADDSRMGHIASGPLHPLADAPVLAADSNEDLAAALTPVAGEPMRFTLDGVADRPVTLEPFHALHDARYTLYFPTSAADPSAVARRRVALHAADDAALVLATRTVDHVGCGQQQPEVEHDLVGDDSWTGTADGVHWRTAHGSFSYELRDPQATAAVLRVTYRVGTGTVAAARVDVDGVLLAHLDVLAEPGADGGPAARTVDVPLGAAMPGGWRPGPHRVTVTAVAGGCTPDVVSVSLLTA</sequence>
<dbReference type="Proteomes" id="UP000321798">
    <property type="component" value="Unassembled WGS sequence"/>
</dbReference>
<evidence type="ECO:0000313" key="5">
    <source>
        <dbReference type="EMBL" id="GEP70793.1"/>
    </source>
</evidence>
<evidence type="ECO:0000259" key="3">
    <source>
        <dbReference type="Pfam" id="PF20620"/>
    </source>
</evidence>
<dbReference type="Pfam" id="PF20620">
    <property type="entry name" value="DUF6805"/>
    <property type="match status" value="1"/>
</dbReference>
<dbReference type="InterPro" id="IPR032275">
    <property type="entry name" value="DUF4986"/>
</dbReference>
<dbReference type="Pfam" id="PF16375">
    <property type="entry name" value="DUF4986"/>
    <property type="match status" value="1"/>
</dbReference>
<dbReference type="SUPFAM" id="SSF48208">
    <property type="entry name" value="Six-hairpin glycosidases"/>
    <property type="match status" value="1"/>
</dbReference>
<keyword evidence="6" id="KW-1185">Reference proteome</keyword>
<dbReference type="InterPro" id="IPR008928">
    <property type="entry name" value="6-hairpin_glycosidase_sf"/>
</dbReference>
<organism evidence="5 6">
    <name type="scientific">Cellulomonas soli</name>
    <dbReference type="NCBI Taxonomy" id="931535"/>
    <lineage>
        <taxon>Bacteria</taxon>
        <taxon>Bacillati</taxon>
        <taxon>Actinomycetota</taxon>
        <taxon>Actinomycetes</taxon>
        <taxon>Micrococcales</taxon>
        <taxon>Cellulomonadaceae</taxon>
        <taxon>Cellulomonas</taxon>
    </lineage>
</organism>
<dbReference type="GO" id="GO:0005975">
    <property type="term" value="P:carbohydrate metabolic process"/>
    <property type="evidence" value="ECO:0007669"/>
    <property type="project" value="InterPro"/>
</dbReference>
<evidence type="ECO:0000259" key="1">
    <source>
        <dbReference type="Pfam" id="PF07944"/>
    </source>
</evidence>
<dbReference type="AlphaFoldDB" id="A0A512PHY8"/>
<feature type="domain" description="Non-reducing end beta-L-arabinofuranosidase-like GH127 catalytic" evidence="1">
    <location>
        <begin position="8"/>
        <end position="390"/>
    </location>
</feature>
<feature type="domain" description="DUF4986" evidence="2">
    <location>
        <begin position="533"/>
        <end position="613"/>
    </location>
</feature>
<evidence type="ECO:0000259" key="4">
    <source>
        <dbReference type="Pfam" id="PF20736"/>
    </source>
</evidence>
<dbReference type="InterPro" id="IPR049046">
    <property type="entry name" value="Beta-AFase-like_GH127_middle"/>
</dbReference>
<comment type="caution">
    <text evidence="5">The sequence shown here is derived from an EMBL/GenBank/DDBJ whole genome shotgun (WGS) entry which is preliminary data.</text>
</comment>
<evidence type="ECO:0000313" key="6">
    <source>
        <dbReference type="Proteomes" id="UP000321798"/>
    </source>
</evidence>
<accession>A0A512PHY8</accession>
<dbReference type="RefSeq" id="WP_146954549.1">
    <property type="nucleotide sequence ID" value="NZ_BAABBJ010000012.1"/>
</dbReference>